<protein>
    <submittedName>
        <fullName evidence="1">Uncharacterized protein</fullName>
    </submittedName>
</protein>
<name>A0A6A6DQ74_9PEZI</name>
<evidence type="ECO:0000313" key="1">
    <source>
        <dbReference type="EMBL" id="KAF2180369.1"/>
    </source>
</evidence>
<proteinExistence type="predicted"/>
<accession>A0A6A6DQ74</accession>
<dbReference type="Proteomes" id="UP000800200">
    <property type="component" value="Unassembled WGS sequence"/>
</dbReference>
<dbReference type="AlphaFoldDB" id="A0A6A6DQ74"/>
<sequence>IDVLEQCIIRSDSCVRYVTLRYAWGAGEVFRAIKRNRMQLGGPESPRRMQSGNHNPR</sequence>
<gene>
    <name evidence="1" type="ORF">K469DRAFT_592331</name>
</gene>
<feature type="non-terminal residue" evidence="1">
    <location>
        <position position="1"/>
    </location>
</feature>
<reference evidence="1" key="1">
    <citation type="journal article" date="2020" name="Stud. Mycol.">
        <title>101 Dothideomycetes genomes: a test case for predicting lifestyles and emergence of pathogens.</title>
        <authorList>
            <person name="Haridas S."/>
            <person name="Albert R."/>
            <person name="Binder M."/>
            <person name="Bloem J."/>
            <person name="Labutti K."/>
            <person name="Salamov A."/>
            <person name="Andreopoulos B."/>
            <person name="Baker S."/>
            <person name="Barry K."/>
            <person name="Bills G."/>
            <person name="Bluhm B."/>
            <person name="Cannon C."/>
            <person name="Castanera R."/>
            <person name="Culley D."/>
            <person name="Daum C."/>
            <person name="Ezra D."/>
            <person name="Gonzalez J."/>
            <person name="Henrissat B."/>
            <person name="Kuo A."/>
            <person name="Liang C."/>
            <person name="Lipzen A."/>
            <person name="Lutzoni F."/>
            <person name="Magnuson J."/>
            <person name="Mondo S."/>
            <person name="Nolan M."/>
            <person name="Ohm R."/>
            <person name="Pangilinan J."/>
            <person name="Park H.-J."/>
            <person name="Ramirez L."/>
            <person name="Alfaro M."/>
            <person name="Sun H."/>
            <person name="Tritt A."/>
            <person name="Yoshinaga Y."/>
            <person name="Zwiers L.-H."/>
            <person name="Turgeon B."/>
            <person name="Goodwin S."/>
            <person name="Spatafora J."/>
            <person name="Crous P."/>
            <person name="Grigoriev I."/>
        </authorList>
    </citation>
    <scope>NUCLEOTIDE SEQUENCE</scope>
    <source>
        <strain evidence="1">CBS 207.26</strain>
    </source>
</reference>
<organism evidence="1 2">
    <name type="scientific">Zopfia rhizophila CBS 207.26</name>
    <dbReference type="NCBI Taxonomy" id="1314779"/>
    <lineage>
        <taxon>Eukaryota</taxon>
        <taxon>Fungi</taxon>
        <taxon>Dikarya</taxon>
        <taxon>Ascomycota</taxon>
        <taxon>Pezizomycotina</taxon>
        <taxon>Dothideomycetes</taxon>
        <taxon>Dothideomycetes incertae sedis</taxon>
        <taxon>Zopfiaceae</taxon>
        <taxon>Zopfia</taxon>
    </lineage>
</organism>
<evidence type="ECO:0000313" key="2">
    <source>
        <dbReference type="Proteomes" id="UP000800200"/>
    </source>
</evidence>
<dbReference type="EMBL" id="ML994658">
    <property type="protein sequence ID" value="KAF2180369.1"/>
    <property type="molecule type" value="Genomic_DNA"/>
</dbReference>
<keyword evidence="2" id="KW-1185">Reference proteome</keyword>